<dbReference type="SUPFAM" id="SSF52777">
    <property type="entry name" value="CoA-dependent acyltransferases"/>
    <property type="match status" value="1"/>
</dbReference>
<gene>
    <name evidence="3" type="primary">X975_07155</name>
    <name evidence="3" type="ORF">TNIN_177011</name>
</gene>
<dbReference type="Gene3D" id="3.30.559.70">
    <property type="entry name" value="Choline/Carnitine o-acyltransferase, domain 2"/>
    <property type="match status" value="1"/>
</dbReference>
<dbReference type="PANTHER" id="PTHR22589:SF14">
    <property type="entry name" value="CHOLINE O-ACETYLTRANSFERASE"/>
    <property type="match status" value="1"/>
</dbReference>
<feature type="domain" description="Choline/carnitine acyltransferase" evidence="2">
    <location>
        <begin position="9"/>
        <end position="89"/>
    </location>
</feature>
<dbReference type="InterPro" id="IPR000542">
    <property type="entry name" value="Carn_acyl_trans"/>
</dbReference>
<dbReference type="Pfam" id="PF00755">
    <property type="entry name" value="Carn_acyltransf"/>
    <property type="match status" value="1"/>
</dbReference>
<keyword evidence="1" id="KW-0012">Acyltransferase</keyword>
<evidence type="ECO:0000313" key="4">
    <source>
        <dbReference type="Proteomes" id="UP000886998"/>
    </source>
</evidence>
<dbReference type="OrthoDB" id="6435187at2759"/>
<evidence type="ECO:0000259" key="2">
    <source>
        <dbReference type="Pfam" id="PF00755"/>
    </source>
</evidence>
<evidence type="ECO:0000313" key="3">
    <source>
        <dbReference type="EMBL" id="GFY70715.1"/>
    </source>
</evidence>
<dbReference type="AlphaFoldDB" id="A0A8X7CM35"/>
<dbReference type="EMBL" id="BMAV01018384">
    <property type="protein sequence ID" value="GFY70715.1"/>
    <property type="molecule type" value="Genomic_DNA"/>
</dbReference>
<proteinExistence type="predicted"/>
<keyword evidence="4" id="KW-1185">Reference proteome</keyword>
<evidence type="ECO:0000256" key="1">
    <source>
        <dbReference type="ARBA" id="ARBA00023315"/>
    </source>
</evidence>
<organism evidence="3 4">
    <name type="scientific">Trichonephila inaurata madagascariensis</name>
    <dbReference type="NCBI Taxonomy" id="2747483"/>
    <lineage>
        <taxon>Eukaryota</taxon>
        <taxon>Metazoa</taxon>
        <taxon>Ecdysozoa</taxon>
        <taxon>Arthropoda</taxon>
        <taxon>Chelicerata</taxon>
        <taxon>Arachnida</taxon>
        <taxon>Araneae</taxon>
        <taxon>Araneomorphae</taxon>
        <taxon>Entelegynae</taxon>
        <taxon>Araneoidea</taxon>
        <taxon>Nephilidae</taxon>
        <taxon>Trichonephila</taxon>
        <taxon>Trichonephila inaurata</taxon>
    </lineage>
</organism>
<keyword evidence="1" id="KW-0808">Transferase</keyword>
<reference evidence="3" key="1">
    <citation type="submission" date="2020-08" db="EMBL/GenBank/DDBJ databases">
        <title>Multicomponent nature underlies the extraordinary mechanical properties of spider dragline silk.</title>
        <authorList>
            <person name="Kono N."/>
            <person name="Nakamura H."/>
            <person name="Mori M."/>
            <person name="Yoshida Y."/>
            <person name="Ohtoshi R."/>
            <person name="Malay A.D."/>
            <person name="Moran D.A.P."/>
            <person name="Tomita M."/>
            <person name="Numata K."/>
            <person name="Arakawa K."/>
        </authorList>
    </citation>
    <scope>NUCLEOTIDE SEQUENCE</scope>
</reference>
<dbReference type="Proteomes" id="UP000886998">
    <property type="component" value="Unassembled WGS sequence"/>
</dbReference>
<dbReference type="GO" id="GO:0008292">
    <property type="term" value="P:acetylcholine biosynthetic process"/>
    <property type="evidence" value="ECO:0007669"/>
    <property type="project" value="TreeGrafter"/>
</dbReference>
<dbReference type="GO" id="GO:0007274">
    <property type="term" value="P:neuromuscular synaptic transmission"/>
    <property type="evidence" value="ECO:0007669"/>
    <property type="project" value="TreeGrafter"/>
</dbReference>
<dbReference type="GO" id="GO:0045202">
    <property type="term" value="C:synapse"/>
    <property type="evidence" value="ECO:0007669"/>
    <property type="project" value="GOC"/>
</dbReference>
<sequence>MYFDVLFCRFAAKIILFALNYKKKIDSNELPPDTIPSRGGKSTPLCMDTYHHFFPAYRRPGEQKDELVMSHQQDDKHAWHVVVACKNQVRITFDVTSSCHSVIERITQILETKMTRKSYCLMVEKIYLSPVERNREEYETRNFFFQNNDLLRVQGKSSLYCHRAANEKRPSLRATTSGLLLLAVSPQPFFRIGAPSKTEHANIPPGL</sequence>
<name>A0A8X7CM35_9ARAC</name>
<dbReference type="GO" id="GO:0004102">
    <property type="term" value="F:choline O-acetyltransferase activity"/>
    <property type="evidence" value="ECO:0007669"/>
    <property type="project" value="TreeGrafter"/>
</dbReference>
<comment type="caution">
    <text evidence="3">The sequence shown here is derived from an EMBL/GenBank/DDBJ whole genome shotgun (WGS) entry which is preliminary data.</text>
</comment>
<dbReference type="InterPro" id="IPR042231">
    <property type="entry name" value="Cho/carn_acyl_trans_2"/>
</dbReference>
<dbReference type="GO" id="GO:0005737">
    <property type="term" value="C:cytoplasm"/>
    <property type="evidence" value="ECO:0007669"/>
    <property type="project" value="TreeGrafter"/>
</dbReference>
<dbReference type="InterPro" id="IPR039551">
    <property type="entry name" value="Cho/carn_acyl_trans"/>
</dbReference>
<accession>A0A8X7CM35</accession>
<dbReference type="GO" id="GO:0043005">
    <property type="term" value="C:neuron projection"/>
    <property type="evidence" value="ECO:0007669"/>
    <property type="project" value="TreeGrafter"/>
</dbReference>
<dbReference type="PANTHER" id="PTHR22589">
    <property type="entry name" value="CARNITINE O-ACYLTRANSFERASE"/>
    <property type="match status" value="1"/>
</dbReference>
<protein>
    <submittedName>
        <fullName evidence="3">Choline O-acetyltransferase</fullName>
    </submittedName>
</protein>